<reference evidence="5" key="1">
    <citation type="submission" date="2023-02" db="EMBL/GenBank/DDBJ databases">
        <title>Description and genomic characterization of Salipiger bruguierae sp. nov., isolated from the sediment of mangrove plant Bruguiera sexangula.</title>
        <authorList>
            <person name="Long M."/>
        </authorList>
    </citation>
    <scope>NUCLEOTIDE SEQUENCE</scope>
    <source>
        <strain evidence="5">H15</strain>
        <plasmid evidence="5">unnamed2</plasmid>
    </source>
</reference>
<dbReference type="EMBL" id="CP123387">
    <property type="protein sequence ID" value="XCC97379.1"/>
    <property type="molecule type" value="Genomic_DNA"/>
</dbReference>
<protein>
    <submittedName>
        <fullName evidence="5">GntR family transcriptional regulator</fullName>
    </submittedName>
</protein>
<dbReference type="SMART" id="SM00345">
    <property type="entry name" value="HTH_GNTR"/>
    <property type="match status" value="1"/>
</dbReference>
<dbReference type="Pfam" id="PF07729">
    <property type="entry name" value="FCD"/>
    <property type="match status" value="1"/>
</dbReference>
<proteinExistence type="predicted"/>
<gene>
    <name evidence="5" type="ORF">PVT71_25290</name>
</gene>
<organism evidence="5">
    <name type="scientific">Alloyangia sp. H15</name>
    <dbReference type="NCBI Taxonomy" id="3029062"/>
    <lineage>
        <taxon>Bacteria</taxon>
        <taxon>Pseudomonadati</taxon>
        <taxon>Pseudomonadota</taxon>
        <taxon>Alphaproteobacteria</taxon>
        <taxon>Rhodobacterales</taxon>
        <taxon>Roseobacteraceae</taxon>
        <taxon>Alloyangia</taxon>
    </lineage>
</organism>
<dbReference type="Gene3D" id="1.10.10.10">
    <property type="entry name" value="Winged helix-like DNA-binding domain superfamily/Winged helix DNA-binding domain"/>
    <property type="match status" value="1"/>
</dbReference>
<evidence type="ECO:0000256" key="3">
    <source>
        <dbReference type="ARBA" id="ARBA00023163"/>
    </source>
</evidence>
<dbReference type="PANTHER" id="PTHR43537">
    <property type="entry name" value="TRANSCRIPTIONAL REGULATOR, GNTR FAMILY"/>
    <property type="match status" value="1"/>
</dbReference>
<name>A0AAU8ASN5_9RHOB</name>
<dbReference type="CDD" id="cd07377">
    <property type="entry name" value="WHTH_GntR"/>
    <property type="match status" value="1"/>
</dbReference>
<dbReference type="PROSITE" id="PS50949">
    <property type="entry name" value="HTH_GNTR"/>
    <property type="match status" value="1"/>
</dbReference>
<keyword evidence="5" id="KW-0614">Plasmid</keyword>
<dbReference type="AlphaFoldDB" id="A0AAU8ASN5"/>
<dbReference type="InterPro" id="IPR036390">
    <property type="entry name" value="WH_DNA-bd_sf"/>
</dbReference>
<dbReference type="Gene3D" id="1.20.120.530">
    <property type="entry name" value="GntR ligand-binding domain-like"/>
    <property type="match status" value="1"/>
</dbReference>
<dbReference type="InterPro" id="IPR000524">
    <property type="entry name" value="Tscrpt_reg_HTH_GntR"/>
</dbReference>
<keyword evidence="1" id="KW-0805">Transcription regulation</keyword>
<dbReference type="SMART" id="SM00895">
    <property type="entry name" value="FCD"/>
    <property type="match status" value="1"/>
</dbReference>
<keyword evidence="3" id="KW-0804">Transcription</keyword>
<dbReference type="Pfam" id="PF00392">
    <property type="entry name" value="GntR"/>
    <property type="match status" value="1"/>
</dbReference>
<dbReference type="RefSeq" id="WP_353476271.1">
    <property type="nucleotide sequence ID" value="NZ_CP123387.1"/>
</dbReference>
<dbReference type="InterPro" id="IPR011711">
    <property type="entry name" value="GntR_C"/>
</dbReference>
<dbReference type="InterPro" id="IPR036388">
    <property type="entry name" value="WH-like_DNA-bd_sf"/>
</dbReference>
<dbReference type="PANTHER" id="PTHR43537:SF24">
    <property type="entry name" value="GLUCONATE OPERON TRANSCRIPTIONAL REPRESSOR"/>
    <property type="match status" value="1"/>
</dbReference>
<evidence type="ECO:0000256" key="1">
    <source>
        <dbReference type="ARBA" id="ARBA00023015"/>
    </source>
</evidence>
<dbReference type="SUPFAM" id="SSF46785">
    <property type="entry name" value="Winged helix' DNA-binding domain"/>
    <property type="match status" value="1"/>
</dbReference>
<sequence>MVRKNGSKLLAANVHDILRQKILTLEYKPGTRLVEDEISETLGVGRTPVREALLRLQGEGFVAREKGWVVDEIDPADVPMLFESRIAIEGYATRLAAKRRPYTLIATLRGLTEKMTNFSGLSRAELNALDREFHRLIVEASGNAFFIEMHERTQYNYWNLRLPILFTREQVEVSNVQHVEIIDAIEAQDDLRAEELARAHITTTMGIVLDALSGF</sequence>
<keyword evidence="2" id="KW-0238">DNA-binding</keyword>
<evidence type="ECO:0000256" key="2">
    <source>
        <dbReference type="ARBA" id="ARBA00023125"/>
    </source>
</evidence>
<dbReference type="GO" id="GO:0003700">
    <property type="term" value="F:DNA-binding transcription factor activity"/>
    <property type="evidence" value="ECO:0007669"/>
    <property type="project" value="InterPro"/>
</dbReference>
<dbReference type="GO" id="GO:0003677">
    <property type="term" value="F:DNA binding"/>
    <property type="evidence" value="ECO:0007669"/>
    <property type="project" value="UniProtKB-KW"/>
</dbReference>
<feature type="domain" description="HTH gntR-type" evidence="4">
    <location>
        <begin position="8"/>
        <end position="73"/>
    </location>
</feature>
<geneLocation type="plasmid" evidence="5">
    <name>unnamed2</name>
</geneLocation>
<dbReference type="InterPro" id="IPR008920">
    <property type="entry name" value="TF_FadR/GntR_C"/>
</dbReference>
<dbReference type="SUPFAM" id="SSF48008">
    <property type="entry name" value="GntR ligand-binding domain-like"/>
    <property type="match status" value="1"/>
</dbReference>
<evidence type="ECO:0000313" key="5">
    <source>
        <dbReference type="EMBL" id="XCC97379.1"/>
    </source>
</evidence>
<evidence type="ECO:0000259" key="4">
    <source>
        <dbReference type="PROSITE" id="PS50949"/>
    </source>
</evidence>
<accession>A0AAU8ASN5</accession>